<reference evidence="1 2" key="1">
    <citation type="submission" date="2024-09" db="EMBL/GenBank/DDBJ databases">
        <title>Genome sequencing and assembly of Phytophthora oleae, isolate VK10A, causative agent of rot of olive drupes.</title>
        <authorList>
            <person name="Conti Taguali S."/>
            <person name="Riolo M."/>
            <person name="La Spada F."/>
            <person name="Cacciola S.O."/>
            <person name="Dionisio G."/>
        </authorList>
    </citation>
    <scope>NUCLEOTIDE SEQUENCE [LARGE SCALE GENOMIC DNA]</scope>
    <source>
        <strain evidence="1 2">VK10A</strain>
    </source>
</reference>
<evidence type="ECO:0000313" key="2">
    <source>
        <dbReference type="Proteomes" id="UP001632037"/>
    </source>
</evidence>
<dbReference type="Proteomes" id="UP001632037">
    <property type="component" value="Unassembled WGS sequence"/>
</dbReference>
<dbReference type="InterPro" id="IPR017938">
    <property type="entry name" value="Riboflavin_synthase-like_b-brl"/>
</dbReference>
<accession>A0ABD3FWH1</accession>
<gene>
    <name evidence="1" type="ORF">V7S43_004886</name>
</gene>
<dbReference type="SUPFAM" id="SSF63380">
    <property type="entry name" value="Riboflavin synthase domain-like"/>
    <property type="match status" value="1"/>
</dbReference>
<proteinExistence type="predicted"/>
<keyword evidence="2" id="KW-1185">Reference proteome</keyword>
<dbReference type="EMBL" id="JBIMZQ010000007">
    <property type="protein sequence ID" value="KAL3670574.1"/>
    <property type="molecule type" value="Genomic_DNA"/>
</dbReference>
<sequence>MTMNPTSVHLLIVAHDWAPLSGKYCIGQATRFLSDVKVGQKRSVSVCSSAMKLPTNPESDGRTGLGTAFRACVLPFAGREGGSCRAILRQLYMYGDELDAYEADGLVTYLGCAFSRNQEHKVCI</sequence>
<dbReference type="AlphaFoldDB" id="A0ABD3FWH1"/>
<comment type="caution">
    <text evidence="1">The sequence shown here is derived from an EMBL/GenBank/DDBJ whole genome shotgun (WGS) entry which is preliminary data.</text>
</comment>
<evidence type="ECO:0000313" key="1">
    <source>
        <dbReference type="EMBL" id="KAL3670574.1"/>
    </source>
</evidence>
<organism evidence="1 2">
    <name type="scientific">Phytophthora oleae</name>
    <dbReference type="NCBI Taxonomy" id="2107226"/>
    <lineage>
        <taxon>Eukaryota</taxon>
        <taxon>Sar</taxon>
        <taxon>Stramenopiles</taxon>
        <taxon>Oomycota</taxon>
        <taxon>Peronosporomycetes</taxon>
        <taxon>Peronosporales</taxon>
        <taxon>Peronosporaceae</taxon>
        <taxon>Phytophthora</taxon>
    </lineage>
</organism>
<name>A0ABD3FWH1_9STRA</name>
<protein>
    <submittedName>
        <fullName evidence="1">Uncharacterized protein</fullName>
    </submittedName>
</protein>